<evidence type="ECO:0000313" key="2">
    <source>
        <dbReference type="Proteomes" id="UP000194137"/>
    </source>
</evidence>
<dbReference type="InterPro" id="IPR036390">
    <property type="entry name" value="WH_DNA-bd_sf"/>
</dbReference>
<dbReference type="AlphaFoldDB" id="A0A1W6ZQE2"/>
<proteinExistence type="predicted"/>
<gene>
    <name evidence="1" type="ORF">CAK95_07740</name>
</gene>
<dbReference type="Gene3D" id="1.10.10.10">
    <property type="entry name" value="Winged helix-like DNA-binding domain superfamily/Winged helix DNA-binding domain"/>
    <property type="match status" value="1"/>
</dbReference>
<dbReference type="Proteomes" id="UP000194137">
    <property type="component" value="Chromosome"/>
</dbReference>
<dbReference type="OrthoDB" id="9782219at2"/>
<dbReference type="EMBL" id="CP021112">
    <property type="protein sequence ID" value="ARP98984.1"/>
    <property type="molecule type" value="Genomic_DNA"/>
</dbReference>
<name>A0A1W6ZQE2_9HYPH</name>
<accession>A0A1W6ZQE2</accession>
<dbReference type="PROSITE" id="PS51118">
    <property type="entry name" value="HTH_HXLR"/>
    <property type="match status" value="1"/>
</dbReference>
<reference evidence="1 2" key="1">
    <citation type="submission" date="2017-05" db="EMBL/GenBank/DDBJ databases">
        <title>Full genome sequence of Pseudorhodoplanes sinuspersici.</title>
        <authorList>
            <person name="Dastgheib S.M.M."/>
            <person name="Shavandi M."/>
            <person name="Tirandaz H."/>
        </authorList>
    </citation>
    <scope>NUCLEOTIDE SEQUENCE [LARGE SCALE GENOMIC DNA]</scope>
    <source>
        <strain evidence="1 2">RIPI110</strain>
    </source>
</reference>
<dbReference type="STRING" id="1235591.CAK95_07740"/>
<dbReference type="InterPro" id="IPR002577">
    <property type="entry name" value="HTH_HxlR"/>
</dbReference>
<evidence type="ECO:0000313" key="1">
    <source>
        <dbReference type="EMBL" id="ARP98984.1"/>
    </source>
</evidence>
<organism evidence="1 2">
    <name type="scientific">Pseudorhodoplanes sinuspersici</name>
    <dbReference type="NCBI Taxonomy" id="1235591"/>
    <lineage>
        <taxon>Bacteria</taxon>
        <taxon>Pseudomonadati</taxon>
        <taxon>Pseudomonadota</taxon>
        <taxon>Alphaproteobacteria</taxon>
        <taxon>Hyphomicrobiales</taxon>
        <taxon>Pseudorhodoplanes</taxon>
    </lineage>
</organism>
<dbReference type="RefSeq" id="WP_086087395.1">
    <property type="nucleotide sequence ID" value="NZ_CP021112.1"/>
</dbReference>
<protein>
    <submittedName>
        <fullName evidence="1">Uncharacterized protein</fullName>
    </submittedName>
</protein>
<keyword evidence="2" id="KW-1185">Reference proteome</keyword>
<dbReference type="Pfam" id="PF01638">
    <property type="entry name" value="HxlR"/>
    <property type="match status" value="1"/>
</dbReference>
<dbReference type="SUPFAM" id="SSF55718">
    <property type="entry name" value="SCP-like"/>
    <property type="match status" value="1"/>
</dbReference>
<dbReference type="SUPFAM" id="SSF46785">
    <property type="entry name" value="Winged helix' DNA-binding domain"/>
    <property type="match status" value="1"/>
</dbReference>
<dbReference type="PANTHER" id="PTHR33204">
    <property type="entry name" value="TRANSCRIPTIONAL REGULATOR, MARR FAMILY"/>
    <property type="match status" value="1"/>
</dbReference>
<dbReference type="PANTHER" id="PTHR33204:SF18">
    <property type="entry name" value="TRANSCRIPTIONAL REGULATORY PROTEIN"/>
    <property type="match status" value="1"/>
</dbReference>
<sequence>MAQSGYGQFCPVAKGAEIVATRWTPLILREIMSGERSFNDIHRGVPLMSRALLAERLRQLEHDGIVAKRPRKDQKGHDWALTTAGDALREVVDVIGRWGLIYGRDKITPGDRDSTVLMWALRRRVDREALPPRRVVVRFDLSGVARCRTGLRKHWLVLEPSDIDVCYKDPGFPVDVTVTGEMSAMVSVYLGYATWRDAIRKALRVEGDREISKRLESWLQLDRIVGRDLPIVPPAGTPSAPTGRGASVLRNS</sequence>
<dbReference type="KEGG" id="psin:CAK95_07740"/>
<dbReference type="InterPro" id="IPR036527">
    <property type="entry name" value="SCP2_sterol-bd_dom_sf"/>
</dbReference>
<dbReference type="InterPro" id="IPR036388">
    <property type="entry name" value="WH-like_DNA-bd_sf"/>
</dbReference>